<dbReference type="EMBL" id="CAMXCT010000692">
    <property type="protein sequence ID" value="CAI3982207.1"/>
    <property type="molecule type" value="Genomic_DNA"/>
</dbReference>
<dbReference type="InterPro" id="IPR029063">
    <property type="entry name" value="SAM-dependent_MTases_sf"/>
</dbReference>
<dbReference type="SUPFAM" id="SSF53335">
    <property type="entry name" value="S-adenosyl-L-methionine-dependent methyltransferases"/>
    <property type="match status" value="1"/>
</dbReference>
<evidence type="ECO:0000313" key="3">
    <source>
        <dbReference type="EMBL" id="CAI3982207.1"/>
    </source>
</evidence>
<evidence type="ECO:0000256" key="1">
    <source>
        <dbReference type="SAM" id="Phobius"/>
    </source>
</evidence>
<proteinExistence type="predicted"/>
<name>A0A9P1FQ03_9DINO</name>
<dbReference type="GO" id="GO:0032259">
    <property type="term" value="P:methylation"/>
    <property type="evidence" value="ECO:0007669"/>
    <property type="project" value="UniProtKB-KW"/>
</dbReference>
<protein>
    <submittedName>
        <fullName evidence="5">Ribosomal RNA methyltransferase FtsJ domain-containing protein</fullName>
    </submittedName>
</protein>
<dbReference type="Pfam" id="PF01728">
    <property type="entry name" value="FtsJ"/>
    <property type="match status" value="1"/>
</dbReference>
<dbReference type="Proteomes" id="UP001152797">
    <property type="component" value="Unassembled WGS sequence"/>
</dbReference>
<comment type="caution">
    <text evidence="3">The sequence shown here is derived from an EMBL/GenBank/DDBJ whole genome shotgun (WGS) entry which is preliminary data.</text>
</comment>
<keyword evidence="5" id="KW-0489">Methyltransferase</keyword>
<sequence length="251" mass="27784">MEDGGVVSIDVKALLIASTAAALGFFAGFQIAWVRLSPRVRRRLHREKHQANGKGSGETSRSVGIICECGAIIQGKCTPEEIERHRASNRHHRNMLRHSGKEVVACEEVSEYRDAVLALVKSDDVVLEVGSHVGGTTKVIAGVAGRVVGVDQQPELVAQARENYPSIQFENFDAFDSTKLVALTKSLEPARFTKVFIDISGSRDLATVFRMMDLIDKIIRPDAMVVKSQALKKMMLRTRLWIEHPLNQKVL</sequence>
<keyword evidence="6" id="KW-1185">Reference proteome</keyword>
<evidence type="ECO:0000313" key="6">
    <source>
        <dbReference type="Proteomes" id="UP001152797"/>
    </source>
</evidence>
<dbReference type="Gene3D" id="3.40.50.150">
    <property type="entry name" value="Vaccinia Virus protein VP39"/>
    <property type="match status" value="1"/>
</dbReference>
<keyword evidence="5" id="KW-0808">Transferase</keyword>
<gene>
    <name evidence="3" type="ORF">C1SCF055_LOCUS9930</name>
</gene>
<dbReference type="GO" id="GO:0008168">
    <property type="term" value="F:methyltransferase activity"/>
    <property type="evidence" value="ECO:0007669"/>
    <property type="project" value="UniProtKB-KW"/>
</dbReference>
<keyword evidence="1" id="KW-1133">Transmembrane helix</keyword>
<evidence type="ECO:0000313" key="4">
    <source>
        <dbReference type="EMBL" id="CAL1135582.1"/>
    </source>
</evidence>
<keyword evidence="1" id="KW-0812">Transmembrane</keyword>
<dbReference type="EMBL" id="CAMXCT030000692">
    <property type="protein sequence ID" value="CAL4769519.1"/>
    <property type="molecule type" value="Genomic_DNA"/>
</dbReference>
<dbReference type="InterPro" id="IPR002877">
    <property type="entry name" value="RNA_MeTrfase_FtsJ_dom"/>
</dbReference>
<evidence type="ECO:0000259" key="2">
    <source>
        <dbReference type="Pfam" id="PF01728"/>
    </source>
</evidence>
<dbReference type="EMBL" id="CAMXCT020000692">
    <property type="protein sequence ID" value="CAL1135582.1"/>
    <property type="molecule type" value="Genomic_DNA"/>
</dbReference>
<dbReference type="OrthoDB" id="426825at2759"/>
<feature type="transmembrane region" description="Helical" evidence="1">
    <location>
        <begin position="13"/>
        <end position="36"/>
    </location>
</feature>
<dbReference type="AlphaFoldDB" id="A0A9P1FQ03"/>
<reference evidence="3" key="1">
    <citation type="submission" date="2022-10" db="EMBL/GenBank/DDBJ databases">
        <authorList>
            <person name="Chen Y."/>
            <person name="Dougan E. K."/>
            <person name="Chan C."/>
            <person name="Rhodes N."/>
            <person name="Thang M."/>
        </authorList>
    </citation>
    <scope>NUCLEOTIDE SEQUENCE</scope>
</reference>
<keyword evidence="1" id="KW-0472">Membrane</keyword>
<evidence type="ECO:0000313" key="5">
    <source>
        <dbReference type="EMBL" id="CAL4769519.1"/>
    </source>
</evidence>
<accession>A0A9P1FQ03</accession>
<organism evidence="3">
    <name type="scientific">Cladocopium goreaui</name>
    <dbReference type="NCBI Taxonomy" id="2562237"/>
    <lineage>
        <taxon>Eukaryota</taxon>
        <taxon>Sar</taxon>
        <taxon>Alveolata</taxon>
        <taxon>Dinophyceae</taxon>
        <taxon>Suessiales</taxon>
        <taxon>Symbiodiniaceae</taxon>
        <taxon>Cladocopium</taxon>
    </lineage>
</organism>
<feature type="domain" description="Ribosomal RNA methyltransferase FtsJ" evidence="2">
    <location>
        <begin position="119"/>
        <end position="205"/>
    </location>
</feature>
<reference evidence="4" key="2">
    <citation type="submission" date="2024-04" db="EMBL/GenBank/DDBJ databases">
        <authorList>
            <person name="Chen Y."/>
            <person name="Shah S."/>
            <person name="Dougan E. K."/>
            <person name="Thang M."/>
            <person name="Chan C."/>
        </authorList>
    </citation>
    <scope>NUCLEOTIDE SEQUENCE [LARGE SCALE GENOMIC DNA]</scope>
</reference>